<dbReference type="InterPro" id="IPR053905">
    <property type="entry name" value="EF-G-like_DII"/>
</dbReference>
<feature type="compositionally biased region" description="Polar residues" evidence="7">
    <location>
        <begin position="1515"/>
        <end position="1535"/>
    </location>
</feature>
<evidence type="ECO:0000256" key="4">
    <source>
        <dbReference type="ARBA" id="ARBA00022917"/>
    </source>
</evidence>
<feature type="compositionally biased region" description="Basic and acidic residues" evidence="7">
    <location>
        <begin position="1212"/>
        <end position="1224"/>
    </location>
</feature>
<feature type="compositionally biased region" description="Basic and acidic residues" evidence="7">
    <location>
        <begin position="835"/>
        <end position="872"/>
    </location>
</feature>
<dbReference type="Pfam" id="PF11987">
    <property type="entry name" value="IF-2"/>
    <property type="match status" value="1"/>
</dbReference>
<keyword evidence="4" id="KW-0648">Protein biosynthesis</keyword>
<dbReference type="CDD" id="cd01887">
    <property type="entry name" value="IF2_eIF5B"/>
    <property type="match status" value="1"/>
</dbReference>
<dbReference type="OrthoDB" id="361630at2759"/>
<dbReference type="EMBL" id="AHZP02002003">
    <property type="protein sequence ID" value="KYK65305.1"/>
    <property type="molecule type" value="Genomic_DNA"/>
</dbReference>
<keyword evidence="6" id="KW-0175">Coiled coil</keyword>
<dbReference type="SUPFAM" id="SSF52540">
    <property type="entry name" value="P-loop containing nucleoside triphosphate hydrolases"/>
    <property type="match status" value="1"/>
</dbReference>
<dbReference type="InterPro" id="IPR027417">
    <property type="entry name" value="P-loop_NTPase"/>
</dbReference>
<evidence type="ECO:0000259" key="8">
    <source>
        <dbReference type="PROSITE" id="PS51722"/>
    </source>
</evidence>
<evidence type="ECO:0000313" key="10">
    <source>
        <dbReference type="Proteomes" id="UP000075225"/>
    </source>
</evidence>
<feature type="region of interest" description="Disordered" evidence="7">
    <location>
        <begin position="724"/>
        <end position="985"/>
    </location>
</feature>
<dbReference type="Pfam" id="PF00009">
    <property type="entry name" value="GTP_EFTU"/>
    <property type="match status" value="1"/>
</dbReference>
<dbReference type="PROSITE" id="PS51722">
    <property type="entry name" value="G_TR_2"/>
    <property type="match status" value="1"/>
</dbReference>
<dbReference type="SUPFAM" id="SSF52156">
    <property type="entry name" value="Initiation factor IF2/eIF5b, domain 3"/>
    <property type="match status" value="1"/>
</dbReference>
<evidence type="ECO:0000256" key="3">
    <source>
        <dbReference type="ARBA" id="ARBA00022741"/>
    </source>
</evidence>
<feature type="compositionally biased region" description="Low complexity" evidence="7">
    <location>
        <begin position="545"/>
        <end position="573"/>
    </location>
</feature>
<gene>
    <name evidence="9" type="ORF">TGPRC2_278550</name>
</gene>
<dbReference type="Pfam" id="PF22042">
    <property type="entry name" value="EF-G_D2"/>
    <property type="match status" value="1"/>
</dbReference>
<dbReference type="GO" id="GO:0005525">
    <property type="term" value="F:GTP binding"/>
    <property type="evidence" value="ECO:0007669"/>
    <property type="project" value="UniProtKB-KW"/>
</dbReference>
<dbReference type="SUPFAM" id="SSF50447">
    <property type="entry name" value="Translation proteins"/>
    <property type="match status" value="2"/>
</dbReference>
<feature type="region of interest" description="Disordered" evidence="7">
    <location>
        <begin position="1190"/>
        <end position="1224"/>
    </location>
</feature>
<dbReference type="GO" id="GO:0003924">
    <property type="term" value="F:GTPase activity"/>
    <property type="evidence" value="ECO:0007669"/>
    <property type="project" value="InterPro"/>
</dbReference>
<feature type="compositionally biased region" description="Basic and acidic residues" evidence="7">
    <location>
        <begin position="768"/>
        <end position="777"/>
    </location>
</feature>
<feature type="region of interest" description="Disordered" evidence="7">
    <location>
        <begin position="1063"/>
        <end position="1126"/>
    </location>
</feature>
<dbReference type="VEuPathDB" id="ToxoDB:TGPRC2_278550"/>
<feature type="domain" description="Tr-type G" evidence="8">
    <location>
        <begin position="1914"/>
        <end position="2084"/>
    </location>
</feature>
<feature type="region of interest" description="Disordered" evidence="7">
    <location>
        <begin position="1659"/>
        <end position="1738"/>
    </location>
</feature>
<evidence type="ECO:0000256" key="6">
    <source>
        <dbReference type="SAM" id="Coils"/>
    </source>
</evidence>
<feature type="region of interest" description="Disordered" evidence="7">
    <location>
        <begin position="208"/>
        <end position="228"/>
    </location>
</feature>
<protein>
    <submittedName>
        <fullName evidence="9">Elongation factor Tu GTP binding domain-containing protein</fullName>
    </submittedName>
</protein>
<feature type="compositionally biased region" description="Basic and acidic residues" evidence="7">
    <location>
        <begin position="730"/>
        <end position="746"/>
    </location>
</feature>
<dbReference type="InterPro" id="IPR023115">
    <property type="entry name" value="TIF_IF2_dom3"/>
</dbReference>
<dbReference type="Gene3D" id="3.40.50.300">
    <property type="entry name" value="P-loop containing nucleotide triphosphate hydrolases"/>
    <property type="match status" value="1"/>
</dbReference>
<dbReference type="FunFam" id="3.40.50.300:FF:000019">
    <property type="entry name" value="Translation initiation factor IF-2"/>
    <property type="match status" value="1"/>
</dbReference>
<dbReference type="GO" id="GO:0003743">
    <property type="term" value="F:translation initiation factor activity"/>
    <property type="evidence" value="ECO:0007669"/>
    <property type="project" value="UniProtKB-KW"/>
</dbReference>
<feature type="region of interest" description="Disordered" evidence="7">
    <location>
        <begin position="525"/>
        <end position="573"/>
    </location>
</feature>
<feature type="region of interest" description="Disordered" evidence="7">
    <location>
        <begin position="358"/>
        <end position="398"/>
    </location>
</feature>
<reference evidence="10" key="1">
    <citation type="submission" date="2016-03" db="EMBL/GenBank/DDBJ databases">
        <authorList>
            <person name="Sibley D."/>
            <person name="Venepally P."/>
            <person name="Karamycheva S."/>
            <person name="Hadjithomas M."/>
            <person name="Khan A."/>
            <person name="Brunk B."/>
            <person name="Roos D."/>
            <person name="Caler E."/>
            <person name="Lorenzi H."/>
        </authorList>
    </citation>
    <scope>NUCLEOTIDE SEQUENCE [LARGE SCALE GENOMIC DNA]</scope>
    <source>
        <strain evidence="10">TgCatPRC2</strain>
    </source>
</reference>
<keyword evidence="2" id="KW-0396">Initiation factor</keyword>
<keyword evidence="5" id="KW-0342">GTP-binding</keyword>
<keyword evidence="9" id="KW-0251">Elongation factor</keyword>
<dbReference type="GO" id="GO:0005737">
    <property type="term" value="C:cytoplasm"/>
    <property type="evidence" value="ECO:0007669"/>
    <property type="project" value="TreeGrafter"/>
</dbReference>
<feature type="compositionally biased region" description="Low complexity" evidence="7">
    <location>
        <begin position="215"/>
        <end position="228"/>
    </location>
</feature>
<feature type="compositionally biased region" description="Basic and acidic residues" evidence="7">
    <location>
        <begin position="358"/>
        <end position="376"/>
    </location>
</feature>
<dbReference type="InterPro" id="IPR036925">
    <property type="entry name" value="TIF_IF2_dom3_sf"/>
</dbReference>
<proteinExistence type="inferred from homology"/>
<comment type="similarity">
    <text evidence="1">Belongs to the TRAFAC class translation factor GTPase superfamily. Classic translation factor GTPase family. IF-2 subfamily.</text>
</comment>
<feature type="region of interest" description="Disordered" evidence="7">
    <location>
        <begin position="253"/>
        <end position="288"/>
    </location>
</feature>
<feature type="compositionally biased region" description="Basic and acidic residues" evidence="7">
    <location>
        <begin position="937"/>
        <end position="949"/>
    </location>
</feature>
<feature type="compositionally biased region" description="Low complexity" evidence="7">
    <location>
        <begin position="1544"/>
        <end position="1562"/>
    </location>
</feature>
<feature type="compositionally biased region" description="Basic and acidic residues" evidence="7">
    <location>
        <begin position="1666"/>
        <end position="1686"/>
    </location>
</feature>
<keyword evidence="3" id="KW-0547">Nucleotide-binding</keyword>
<dbReference type="Proteomes" id="UP000075225">
    <property type="component" value="Unassembled WGS sequence"/>
</dbReference>
<name>A0A151H7G0_TOXGO</name>
<dbReference type="NCBIfam" id="TIGR00231">
    <property type="entry name" value="small_GTP"/>
    <property type="match status" value="1"/>
</dbReference>
<evidence type="ECO:0000256" key="5">
    <source>
        <dbReference type="ARBA" id="ARBA00023134"/>
    </source>
</evidence>
<organism evidence="9 10">
    <name type="scientific">Toxoplasma gondii TgCatPRC2</name>
    <dbReference type="NCBI Taxonomy" id="1130821"/>
    <lineage>
        <taxon>Eukaryota</taxon>
        <taxon>Sar</taxon>
        <taxon>Alveolata</taxon>
        <taxon>Apicomplexa</taxon>
        <taxon>Conoidasida</taxon>
        <taxon>Coccidia</taxon>
        <taxon>Eucoccidiorida</taxon>
        <taxon>Eimeriorina</taxon>
        <taxon>Sarcocystidae</taxon>
        <taxon>Toxoplasma</taxon>
    </lineage>
</organism>
<dbReference type="InterPro" id="IPR000795">
    <property type="entry name" value="T_Tr_GTP-bd_dom"/>
</dbReference>
<evidence type="ECO:0000256" key="1">
    <source>
        <dbReference type="ARBA" id="ARBA00007733"/>
    </source>
</evidence>
<dbReference type="InterPro" id="IPR015760">
    <property type="entry name" value="TIF_IF2"/>
</dbReference>
<feature type="compositionally biased region" description="Basic and acidic residues" evidence="7">
    <location>
        <begin position="816"/>
        <end position="826"/>
    </location>
</feature>
<feature type="compositionally biased region" description="Polar residues" evidence="7">
    <location>
        <begin position="1067"/>
        <end position="1082"/>
    </location>
</feature>
<sequence>MMWFGRRPVLRRSASAQPRLRRRREIDAFDVQILSSLPNPCHSSLSLPVYPSSSISLSLTSPFSPLLFRSSLSLSAWSAFSSSLCSSFQSSSPGGARVPLQLASPLCASRLSSSFSVSSSRFESSSRLPPASSSFAASASSSSLFSSSFCSVSSPASSPAASPSEVSRQPLFPSGPVESEPWNSVYTRDAQSAAAAAVAAVAAGPVARPTHRAVRPAPSSSVSSVSLPRSPALASARARVGCSTQLKSQAAHAAARFGVSRTGERRNAEPSPSAAPPEPRASVAPRRKIVSSHTEWEWRMQERERLAQRLAAGPEWPQTSAPPEQQLEKQAVLGDMPGLRDGENESQAMFVSPDRNRMRVEGRSGSESRKVEKEISSRATGGVDRETETQECEGGGTQQVEAQRFAQRGGRFIEGWRKLFAFFSRRHTPASRANFPYSEHALSSPILVADKKGSSLRTPPQSSTQTSSVVPIASSCEASSSVAAAASAFDASSGEESCKANCCPSSLLEYPQFLLSAKTRLTHRLTRNKRLRETKTSASSEPKDSSPAPHSRESSSSSPLSPSDSSTASSPSRLAPPGLVKSFLGFLAFLPLRVFSVSFFAPLRSLLLRLCQRVCRPFAGPLVDEHRVSESSRENKQGDDPQEVAALLEEARRAARRRAEAAERAAALRAAKTLQQSARPPSRTFREIRFRLLRQGDGAVFEGRLGLDLVRELEGDFLLGRAAPAAGEQKGTESVESETKKAKTGDSDTGARITGEEGGEIGQKHSRVSFELKEEAMGGKGTYYASPSIRNRKEEKVSTYAEGGKTEAVSPPDAGHFPDRGRKEREGEEESAEVLPDHKRGPGKELEEGRDSQVRGEESGRSSLSQERESFRSQRVSAEGQEVEAASVKALEEAKSNDRPDGESNELRRLSPTSQTEQEGSVEKEGTSEATMNDQDETGKEKQDQREVPVPRALRLNSGSVAFPEAPKSGLAEALSSPLPPLDEWMRNSLCGSGAWGERHRRAVDGDTSGQPIASPLPPFLAAAQERLVSLYAAATAAHQEASQARQAAAAAAAEALTLSVQGEVRPSSTPQLVGAEDSNTPAARPQSSSSDCLSPSRDEDPPADPRPLKRGCSSASVALPSGASSPAVTLADASAKAAEARDAASAAALRAEAAKMEFLKEEEAFRSCVADHQKRLRQCLAFSPEAVRSQQGASERLPQMGPKETLVSGVEGREPSRGDELRPEKAESVLAKVLGQVEPPEAFPSFEPDSQVWKNVAFATAAAEPVPAPYPGAWSPYPPLSAFPGSPGPAVGGWNTLLGPRSRGGHFPGLHSPGNAFGYSGPGERGHNERASGPVGGRGPLPPTSLRGDLFPVPPFWPVPRAAGGFRAPPSLPPWNPRAPDLRWLTFLYGEIQGVKEVTKFYRGGRSVASVEECQRALGLVLMSLNVDLLVLPADINRVVSQVRPVLNSWEQAFSEASSMIRFFAEDSRFGKSRCLAIIKDAGALLECDEALRPDGATPKMSARGGATPEEPHGSSTTLAQAGTQAPVQRSPASQPHPLDALSPEAASSSKADSSAETTSSPDGASLPEGSLPLSLQEPAARLEALLTHRRVLGRLPPILLPGHSDPVEVKAFFNVPGFLGGLRQDIATLNFAMHALKRENTCTLDDGSSISLWDMQRPAASRPPRPEKVRSEAARKAPAPREIKSINALAPRKEVPGRDRKPVQDTAGASAVEAKLEKAAPVKQGTDATERKPAESTAELLQSIQREQEARRLADVESFVEPEFAPHCSSISLPSAASCRPDDSPKAWLGDAHGEQIVGGFAFGFVEQQMRAKKMESKTKQTTEKPRKEGDWETLHVKDLTIGALARHLKVPESDLLGVATLLLEGTPGRGTVTSSTRLDEDEAEFLSDELGKLNCLRIIRGELREERGDYRAPAVVAVLGHVDHGKTTLLDKLRSSHVADFEAGGITQAVSSGSLVLASQNQRLTFIDTPGHAAFASMRKRGAAATDLCVLVVAADEGVKAQTLECLDIIRKSGTPWIVALNKVDKPGADIERVKKQFADLGVISDDAGGDIPFIPISAKTGEGLDQLEAALTLLQEDMPHLYGAGPPSDASRAHARAARGYVLESRMDKQKGRCIQVIVRSGWLEPGKWVVIGRNSGRIKKIWRSGEHVELKMAGPNEAVEIAGLGDLQASAGQALVQAANAQQAAKLAGMAERLDLRRQLRRAEASTAQAAKFAVEDLALKTASNLRRKQRKLSKYKQAVQNIKFVDELTDDDSEEADAEDLITTRQTVVQGIPQIGFIIKAADQGSLEAILQWIDTHNETVKAAQRLPEAVRGALKGAASERLRALADQRRSVELTEEEEAVDQSGEALQESERVLASRWLPICVLHCGVGPISVSDVNKAELTNSFVLGFGVSVLDNIDQVIHEKGVPVRNQNIIYRLFEDIEALYEYHFGSEFVYNQVGRMVVSRVATFTLKRSKGGIQTVVGVDVKDGTPSVQHFYSVMRDDNTLVEHLQIKSMQKNRQDVTTLQKGSRLGAIIFDSEFDDFQERDTINVFERSQRLPPDFLTSRRYLQSA</sequence>
<dbReference type="InterPro" id="IPR009000">
    <property type="entry name" value="Transl_B-barrel_sf"/>
</dbReference>
<dbReference type="Gene3D" id="3.40.50.10050">
    <property type="entry name" value="Translation initiation factor IF- 2, domain 3"/>
    <property type="match status" value="1"/>
</dbReference>
<comment type="caution">
    <text evidence="9">The sequence shown here is derived from an EMBL/GenBank/DDBJ whole genome shotgun (WGS) entry which is preliminary data.</text>
</comment>
<dbReference type="GO" id="GO:0003746">
    <property type="term" value="F:translation elongation factor activity"/>
    <property type="evidence" value="ECO:0007669"/>
    <property type="project" value="UniProtKB-KW"/>
</dbReference>
<dbReference type="InterPro" id="IPR005225">
    <property type="entry name" value="Small_GTP-bd"/>
</dbReference>
<dbReference type="PANTHER" id="PTHR43381">
    <property type="entry name" value="TRANSLATION INITIATION FACTOR IF-2-RELATED"/>
    <property type="match status" value="1"/>
</dbReference>
<feature type="compositionally biased region" description="Basic and acidic residues" evidence="7">
    <location>
        <begin position="890"/>
        <end position="909"/>
    </location>
</feature>
<feature type="region of interest" description="Disordered" evidence="7">
    <location>
        <begin position="1497"/>
        <end position="1573"/>
    </location>
</feature>
<dbReference type="Gene3D" id="2.40.30.10">
    <property type="entry name" value="Translation factors"/>
    <property type="match status" value="2"/>
</dbReference>
<evidence type="ECO:0000313" key="9">
    <source>
        <dbReference type="EMBL" id="KYK65305.1"/>
    </source>
</evidence>
<dbReference type="PANTHER" id="PTHR43381:SF5">
    <property type="entry name" value="TR-TYPE G DOMAIN-CONTAINING PROTEIN"/>
    <property type="match status" value="1"/>
</dbReference>
<feature type="coiled-coil region" evidence="6">
    <location>
        <begin position="644"/>
        <end position="671"/>
    </location>
</feature>
<evidence type="ECO:0000256" key="7">
    <source>
        <dbReference type="SAM" id="MobiDB-lite"/>
    </source>
</evidence>
<feature type="compositionally biased region" description="Basic and acidic residues" evidence="7">
    <location>
        <begin position="1693"/>
        <end position="1705"/>
    </location>
</feature>
<accession>A0A151H7G0</accession>
<evidence type="ECO:0000256" key="2">
    <source>
        <dbReference type="ARBA" id="ARBA00022540"/>
    </source>
</evidence>